<keyword evidence="2" id="KW-1185">Reference proteome</keyword>
<protein>
    <submittedName>
        <fullName evidence="1">Uncharacterized protein</fullName>
    </submittedName>
</protein>
<name>A0A7X5BTB4_9BACT</name>
<dbReference type="RefSeq" id="WP_139915639.1">
    <property type="nucleotide sequence ID" value="NZ_CBCSLE010000021.1"/>
</dbReference>
<evidence type="ECO:0000313" key="2">
    <source>
        <dbReference type="Proteomes" id="UP000537825"/>
    </source>
</evidence>
<comment type="caution">
    <text evidence="1">The sequence shown here is derived from an EMBL/GenBank/DDBJ whole genome shotgun (WGS) entry which is preliminary data.</text>
</comment>
<dbReference type="AlphaFoldDB" id="A0A7X5BTB4"/>
<dbReference type="Proteomes" id="UP000537825">
    <property type="component" value="Unassembled WGS sequence"/>
</dbReference>
<gene>
    <name evidence="1" type="ORF">GTZ93_23770</name>
</gene>
<reference evidence="1 2" key="1">
    <citation type="submission" date="2020-01" db="EMBL/GenBank/DDBJ databases">
        <title>The draft genome sequence of Corallococcus exiguus DSM 14696.</title>
        <authorList>
            <person name="Zhang X."/>
            <person name="Zhu H."/>
        </authorList>
    </citation>
    <scope>NUCLEOTIDE SEQUENCE [LARGE SCALE GENOMIC DNA]</scope>
    <source>
        <strain evidence="1 2">DSM 14696</strain>
    </source>
</reference>
<sequence length="93" mass="10302">MAIDEYISLAAKVFVDRMTDLHHLCPACVVPVEAWLSAYRLGTQPVPEPDYSMSGSCLECAREWYKDTGLGDLGAAVQKARGERWKIEQELGG</sequence>
<organism evidence="1 2">
    <name type="scientific">Corallococcus exiguus</name>
    <dbReference type="NCBI Taxonomy" id="83462"/>
    <lineage>
        <taxon>Bacteria</taxon>
        <taxon>Pseudomonadati</taxon>
        <taxon>Myxococcota</taxon>
        <taxon>Myxococcia</taxon>
        <taxon>Myxococcales</taxon>
        <taxon>Cystobacterineae</taxon>
        <taxon>Myxococcaceae</taxon>
        <taxon>Corallococcus</taxon>
    </lineage>
</organism>
<evidence type="ECO:0000313" key="1">
    <source>
        <dbReference type="EMBL" id="NBC42824.1"/>
    </source>
</evidence>
<proteinExistence type="predicted"/>
<dbReference type="EMBL" id="JAAAPK010000006">
    <property type="protein sequence ID" value="NBC42824.1"/>
    <property type="molecule type" value="Genomic_DNA"/>
</dbReference>
<accession>A0A7X5BTB4</accession>